<feature type="binding site" evidence="12">
    <location>
        <begin position="94"/>
        <end position="101"/>
    </location>
    <ligand>
        <name>ATP</name>
        <dbReference type="ChEBI" id="CHEBI:30616"/>
    </ligand>
</feature>
<dbReference type="InterPro" id="IPR036961">
    <property type="entry name" value="Kinesin_motor_dom_sf"/>
</dbReference>
<feature type="repeat" description="WD" evidence="11">
    <location>
        <begin position="1359"/>
        <end position="1390"/>
    </location>
</feature>
<evidence type="ECO:0000256" key="5">
    <source>
        <dbReference type="ARBA" id="ARBA00022737"/>
    </source>
</evidence>
<dbReference type="GO" id="GO:0005875">
    <property type="term" value="C:microtubule associated complex"/>
    <property type="evidence" value="ECO:0007669"/>
    <property type="project" value="TreeGrafter"/>
</dbReference>
<dbReference type="SUPFAM" id="SSF52540">
    <property type="entry name" value="P-loop containing nucleoside triphosphate hydrolases"/>
    <property type="match status" value="1"/>
</dbReference>
<evidence type="ECO:0000313" key="15">
    <source>
        <dbReference type="EMBL" id="CAG9315780.1"/>
    </source>
</evidence>
<dbReference type="GO" id="GO:0005524">
    <property type="term" value="F:ATP binding"/>
    <property type="evidence" value="ECO:0007669"/>
    <property type="project" value="UniProtKB-UniRule"/>
</dbReference>
<accession>A0AAU9IWZ9</accession>
<dbReference type="PRINTS" id="PR00380">
    <property type="entry name" value="KINESINHEAVY"/>
</dbReference>
<evidence type="ECO:0000256" key="8">
    <source>
        <dbReference type="ARBA" id="ARBA00023054"/>
    </source>
</evidence>
<dbReference type="Pfam" id="PF00225">
    <property type="entry name" value="Kinesin"/>
    <property type="match status" value="1"/>
</dbReference>
<dbReference type="PANTHER" id="PTHR47969:SF15">
    <property type="entry name" value="CHROMOSOME-ASSOCIATED KINESIN KIF4A-RELATED"/>
    <property type="match status" value="1"/>
</dbReference>
<dbReference type="InterPro" id="IPR019821">
    <property type="entry name" value="Kinesin_motor_CS"/>
</dbReference>
<evidence type="ECO:0000259" key="14">
    <source>
        <dbReference type="PROSITE" id="PS50067"/>
    </source>
</evidence>
<feature type="domain" description="Kinesin motor" evidence="14">
    <location>
        <begin position="15"/>
        <end position="351"/>
    </location>
</feature>
<feature type="coiled-coil region" evidence="13">
    <location>
        <begin position="414"/>
        <end position="441"/>
    </location>
</feature>
<evidence type="ECO:0000256" key="9">
    <source>
        <dbReference type="ARBA" id="ARBA00023175"/>
    </source>
</evidence>
<evidence type="ECO:0000256" key="13">
    <source>
        <dbReference type="SAM" id="Coils"/>
    </source>
</evidence>
<dbReference type="GO" id="GO:0003777">
    <property type="term" value="F:microtubule motor activity"/>
    <property type="evidence" value="ECO:0007669"/>
    <property type="project" value="InterPro"/>
</dbReference>
<dbReference type="InterPro" id="IPR001752">
    <property type="entry name" value="Kinesin_motor_dom"/>
</dbReference>
<evidence type="ECO:0000256" key="2">
    <source>
        <dbReference type="ARBA" id="ARBA00022490"/>
    </source>
</evidence>
<comment type="subcellular location">
    <subcellularLocation>
        <location evidence="1">Cytoplasm</location>
        <location evidence="1">Cytoskeleton</location>
    </subcellularLocation>
</comment>
<evidence type="ECO:0000256" key="12">
    <source>
        <dbReference type="PROSITE-ProRule" id="PRU00283"/>
    </source>
</evidence>
<evidence type="ECO:0000256" key="1">
    <source>
        <dbReference type="ARBA" id="ARBA00004245"/>
    </source>
</evidence>
<keyword evidence="16" id="KW-1185">Reference proteome</keyword>
<dbReference type="SMART" id="SM00320">
    <property type="entry name" value="WD40"/>
    <property type="match status" value="6"/>
</dbReference>
<evidence type="ECO:0000313" key="16">
    <source>
        <dbReference type="Proteomes" id="UP001162131"/>
    </source>
</evidence>
<evidence type="ECO:0000256" key="4">
    <source>
        <dbReference type="ARBA" id="ARBA00022701"/>
    </source>
</evidence>
<dbReference type="CDD" id="cd01372">
    <property type="entry name" value="KISc_KIF4"/>
    <property type="match status" value="1"/>
</dbReference>
<dbReference type="Gene3D" id="2.130.10.10">
    <property type="entry name" value="YVTN repeat-like/Quinoprotein amine dehydrogenase"/>
    <property type="match status" value="2"/>
</dbReference>
<dbReference type="GO" id="GO:0007052">
    <property type="term" value="P:mitotic spindle organization"/>
    <property type="evidence" value="ECO:0007669"/>
    <property type="project" value="TreeGrafter"/>
</dbReference>
<dbReference type="Proteomes" id="UP001162131">
    <property type="component" value="Unassembled WGS sequence"/>
</dbReference>
<dbReference type="PROSITE" id="PS50294">
    <property type="entry name" value="WD_REPEATS_REGION"/>
    <property type="match status" value="1"/>
</dbReference>
<dbReference type="GO" id="GO:0005874">
    <property type="term" value="C:microtubule"/>
    <property type="evidence" value="ECO:0007669"/>
    <property type="project" value="UniProtKB-KW"/>
</dbReference>
<reference evidence="15" key="1">
    <citation type="submission" date="2021-09" db="EMBL/GenBank/DDBJ databases">
        <authorList>
            <consortium name="AG Swart"/>
            <person name="Singh M."/>
            <person name="Singh A."/>
            <person name="Seah K."/>
            <person name="Emmerich C."/>
        </authorList>
    </citation>
    <scope>NUCLEOTIDE SEQUENCE</scope>
    <source>
        <strain evidence="15">ATCC30299</strain>
    </source>
</reference>
<gene>
    <name evidence="15" type="ORF">BSTOLATCC_MIC14529</name>
</gene>
<dbReference type="GO" id="GO:0051231">
    <property type="term" value="P:spindle elongation"/>
    <property type="evidence" value="ECO:0007669"/>
    <property type="project" value="TreeGrafter"/>
</dbReference>
<feature type="repeat" description="WD" evidence="11">
    <location>
        <begin position="1443"/>
        <end position="1485"/>
    </location>
</feature>
<evidence type="ECO:0000256" key="3">
    <source>
        <dbReference type="ARBA" id="ARBA00022574"/>
    </source>
</evidence>
<keyword evidence="6 12" id="KW-0547">Nucleotide-binding</keyword>
<dbReference type="InterPro" id="IPR001680">
    <property type="entry name" value="WD40_rpt"/>
</dbReference>
<protein>
    <recommendedName>
        <fullName evidence="14">Kinesin motor domain-containing protein</fullName>
    </recommendedName>
</protein>
<dbReference type="InterPro" id="IPR015943">
    <property type="entry name" value="WD40/YVTN_repeat-like_dom_sf"/>
</dbReference>
<dbReference type="InterPro" id="IPR027417">
    <property type="entry name" value="P-loop_NTPase"/>
</dbReference>
<sequence>MDQNSGNNDPESSSSVNVAVRVRPLNATERINSPQICITCDHDRNTIIMGKDREFVFDRIFGMDSKQIEVFSSCAKDLVLSCFEGYNATILAYGQTGSGKTHTMGTGQSHNMLEEELGIIPRVIHQIFEEVDVRKTKVEFVIKVSFLEIYNEEIHDLLGANSMVPEKTVSIREDKGSIILTGLHEETVTNFDEMITCLNQGSMQRCTSSTLMNAQSSRSHAIFTINIEQTGISEENADEGSDEDHKCAKFHFVDLAGSERAKRTGAVGATLKEGININKGLLCLGNVISALTEESKKNKHIPYRDSKLTRILQDSLGGNAKTFMIACISPAEINFDETLNTLKYASRARHIKNKPVVNRDPQSALIAQLKQELLSAKQEIKNYQRLLSLNDNEEIKKELMSMKSGNFQENNDDERKIKLKCEELERKVKQLTNELENAKSSTNSNIIEIMQYKKERDIYKFRLENYTEILRKNQIEIPEETGLPTLLEEYSLEIENLRTAINEKDRRLRDLRIEFDTLTKQYEKDEELLAVKTEELEKLRRQKGTVPIVIENVEELMMKNVDNYGKLFAESLFAKLDNPDTPSTANEEIIEGENTENAESPEPGNEVEHEELLQVDKSLKEKEEMLKSIEDVFRSLQGKLVSEMSQQYYMKIEELEGELQTTQNERARVSEKMKNASALDRQNAEEKFKLKIEELEEKLRENRSKEKEQASLSKVVETQKKELTKLADEITKAKQQRVSLLRKIKEDSEAHQKWKTSRQKELLQLKRINLKKDQEILKLQSDNRKKEIVAKRKSEELSALQKRQREIALRRKNTHFKEDKETLINWVAEFADACVEERELRAELQADSTEKEKIEEEIKNLNRQYALTKLKIEKLEMIIEDPDSANDELDLQYQIQESKSDLNDFGEQLENLEVKLRFKQEKILGISEKLANSEVEAIKSRSLTLHSIEDANYLIEALFDDIINKASQAKKVSKILDSKKEEIEKVTKSLSENIHDKEIMKKHHEQIIIKIRREYDERISQLIEELEMKSSLDTSEMSETRISELESKEKEGQLAYSKLKKEYDTLLVKYTKLKATFLELKENAETKLQDEMKLRPRSSTNTITSLARAREQAKMKKDTPLEIEEEFKRPRQSFHGGSLLKAKFSRTFTENFTDESVWKRLQKSNSQRVGLANQPEISSNLFSLSQKWSCLRSIDAHTGAVCGMTAHENILYTASNKTFKIWSLDTFGVIKEVLAHPSFIKSIAYSSEKNLIFSGCNKEIGVWDSVSLQNVSLLKGHNEELKCLQVKDNYLYSAGKSSNSSGSIFIWDLRRYNTPIQEKENNQDIFQILVKENILYYGSRNHRVGRINLKTYDSMRTYEPPHFDAVTSLAIYNNTIISGSRDKNMRRWDLIGESPYPTILSAHTDWINCLATEPNEKFIYSAGKEGKIRVWKGGRNLRCVGEMAGHVSSINCMTPIRGFETELVSGGTDKTIKIWRLTEEDLESDHSSDDGIYLKVPEIYS</sequence>
<keyword evidence="9 12" id="KW-0505">Motor protein</keyword>
<keyword evidence="3 11" id="KW-0853">WD repeat</keyword>
<evidence type="ECO:0000256" key="10">
    <source>
        <dbReference type="ARBA" id="ARBA00023212"/>
    </source>
</evidence>
<feature type="coiled-coil region" evidence="13">
    <location>
        <begin position="619"/>
        <end position="743"/>
    </location>
</feature>
<feature type="coiled-coil region" evidence="13">
    <location>
        <begin position="837"/>
        <end position="929"/>
    </location>
</feature>
<evidence type="ECO:0000256" key="6">
    <source>
        <dbReference type="ARBA" id="ARBA00022741"/>
    </source>
</evidence>
<dbReference type="GO" id="GO:0007018">
    <property type="term" value="P:microtubule-based movement"/>
    <property type="evidence" value="ECO:0007669"/>
    <property type="project" value="InterPro"/>
</dbReference>
<keyword evidence="7 12" id="KW-0067">ATP-binding</keyword>
<dbReference type="InterPro" id="IPR036322">
    <property type="entry name" value="WD40_repeat_dom_sf"/>
</dbReference>
<proteinExistence type="inferred from homology"/>
<keyword evidence="2" id="KW-0963">Cytoplasm</keyword>
<dbReference type="PROSITE" id="PS50067">
    <property type="entry name" value="KINESIN_MOTOR_2"/>
    <property type="match status" value="1"/>
</dbReference>
<dbReference type="FunFam" id="3.40.850.10:FF:000011">
    <property type="entry name" value="Kinesin family member 21A"/>
    <property type="match status" value="1"/>
</dbReference>
<keyword evidence="10" id="KW-0206">Cytoskeleton</keyword>
<dbReference type="Pfam" id="PF00400">
    <property type="entry name" value="WD40"/>
    <property type="match status" value="4"/>
</dbReference>
<dbReference type="GO" id="GO:0008017">
    <property type="term" value="F:microtubule binding"/>
    <property type="evidence" value="ECO:0007669"/>
    <property type="project" value="InterPro"/>
</dbReference>
<keyword evidence="4" id="KW-0493">Microtubule</keyword>
<dbReference type="Gene3D" id="3.40.850.10">
    <property type="entry name" value="Kinesin motor domain"/>
    <property type="match status" value="1"/>
</dbReference>
<evidence type="ECO:0000256" key="7">
    <source>
        <dbReference type="ARBA" id="ARBA00022840"/>
    </source>
</evidence>
<dbReference type="CDD" id="cd00200">
    <property type="entry name" value="WD40"/>
    <property type="match status" value="1"/>
</dbReference>
<dbReference type="Pfam" id="PF25764">
    <property type="entry name" value="KIF21A_4th"/>
    <property type="match status" value="1"/>
</dbReference>
<comment type="similarity">
    <text evidence="12">Belongs to the TRAFAC class myosin-kinesin ATPase superfamily. Kinesin family.</text>
</comment>
<evidence type="ECO:0000256" key="11">
    <source>
        <dbReference type="PROSITE-ProRule" id="PRU00221"/>
    </source>
</evidence>
<dbReference type="PROSITE" id="PS50082">
    <property type="entry name" value="WD_REPEATS_2"/>
    <property type="match status" value="3"/>
</dbReference>
<dbReference type="InterPro" id="IPR027640">
    <property type="entry name" value="Kinesin-like_fam"/>
</dbReference>
<feature type="coiled-coil region" evidence="13">
    <location>
        <begin position="487"/>
        <end position="542"/>
    </location>
</feature>
<comment type="caution">
    <text evidence="15">The sequence shown here is derived from an EMBL/GenBank/DDBJ whole genome shotgun (WGS) entry which is preliminary data.</text>
</comment>
<dbReference type="PANTHER" id="PTHR47969">
    <property type="entry name" value="CHROMOSOME-ASSOCIATED KINESIN KIF4A-RELATED"/>
    <property type="match status" value="1"/>
</dbReference>
<keyword evidence="5" id="KW-0677">Repeat</keyword>
<organism evidence="15 16">
    <name type="scientific">Blepharisma stoltei</name>
    <dbReference type="NCBI Taxonomy" id="1481888"/>
    <lineage>
        <taxon>Eukaryota</taxon>
        <taxon>Sar</taxon>
        <taxon>Alveolata</taxon>
        <taxon>Ciliophora</taxon>
        <taxon>Postciliodesmatophora</taxon>
        <taxon>Heterotrichea</taxon>
        <taxon>Heterotrichida</taxon>
        <taxon>Blepharismidae</taxon>
        <taxon>Blepharisma</taxon>
    </lineage>
</organism>
<name>A0AAU9IWZ9_9CILI</name>
<dbReference type="SMART" id="SM00129">
    <property type="entry name" value="KISc"/>
    <property type="match status" value="1"/>
</dbReference>
<keyword evidence="8 13" id="KW-0175">Coiled coil</keyword>
<feature type="repeat" description="WD" evidence="11">
    <location>
        <begin position="1400"/>
        <end position="1432"/>
    </location>
</feature>
<dbReference type="EMBL" id="CAJZBQ010000014">
    <property type="protein sequence ID" value="CAG9315780.1"/>
    <property type="molecule type" value="Genomic_DNA"/>
</dbReference>
<dbReference type="PROSITE" id="PS00411">
    <property type="entry name" value="KINESIN_MOTOR_1"/>
    <property type="match status" value="1"/>
</dbReference>
<dbReference type="SUPFAM" id="SSF50978">
    <property type="entry name" value="WD40 repeat-like"/>
    <property type="match status" value="1"/>
</dbReference>